<protein>
    <submittedName>
        <fullName evidence="2">Uncharacterized protein</fullName>
    </submittedName>
</protein>
<feature type="chain" id="PRO_5045054547" evidence="1">
    <location>
        <begin position="18"/>
        <end position="181"/>
    </location>
</feature>
<dbReference type="RefSeq" id="WP_283742025.1">
    <property type="nucleotide sequence ID" value="NZ_JASJEV010000015.1"/>
</dbReference>
<evidence type="ECO:0000313" key="2">
    <source>
        <dbReference type="EMBL" id="MDJ1160017.1"/>
    </source>
</evidence>
<dbReference type="Proteomes" id="UP001321492">
    <property type="component" value="Unassembled WGS sequence"/>
</dbReference>
<reference evidence="2 3" key="1">
    <citation type="submission" date="2023-05" db="EMBL/GenBank/DDBJ databases">
        <title>Chelatococcus sp. nov., a moderately thermophilic bacterium isolated from hot spring microbial mat.</title>
        <authorList>
            <person name="Hu C.-J."/>
            <person name="Li W.-J."/>
        </authorList>
    </citation>
    <scope>NUCLEOTIDE SEQUENCE [LARGE SCALE GENOMIC DNA]</scope>
    <source>
        <strain evidence="2 3">SYSU G07232</strain>
    </source>
</reference>
<dbReference type="EMBL" id="JASJEV010000015">
    <property type="protein sequence ID" value="MDJ1160017.1"/>
    <property type="molecule type" value="Genomic_DNA"/>
</dbReference>
<evidence type="ECO:0000313" key="3">
    <source>
        <dbReference type="Proteomes" id="UP001321492"/>
    </source>
</evidence>
<sequence length="181" mass="18691">MMVLGLLATAAASPAVAQQPAAGAMSDDDIVRSALSAAPEAVAKGATVVAVEADGKIRTVRKGTNAFTCVADNPGTPSPDPMCGDQNAMLWVKAWLARKKPPSGKVGIMYMLSGGSDASNTDPYATKPSPGNNWIETGPHVMVVGAGRAVAGHPKLPKPDTAQPYVMWAGTPYEHLMIPIK</sequence>
<accession>A0ABT7AKW3</accession>
<comment type="caution">
    <text evidence="2">The sequence shown here is derived from an EMBL/GenBank/DDBJ whole genome shotgun (WGS) entry which is preliminary data.</text>
</comment>
<keyword evidence="1" id="KW-0732">Signal</keyword>
<name>A0ABT7AKW3_9HYPH</name>
<organism evidence="2 3">
    <name type="scientific">Chelatococcus albus</name>
    <dbReference type="NCBI Taxonomy" id="3047466"/>
    <lineage>
        <taxon>Bacteria</taxon>
        <taxon>Pseudomonadati</taxon>
        <taxon>Pseudomonadota</taxon>
        <taxon>Alphaproteobacteria</taxon>
        <taxon>Hyphomicrobiales</taxon>
        <taxon>Chelatococcaceae</taxon>
        <taxon>Chelatococcus</taxon>
    </lineage>
</organism>
<gene>
    <name evidence="2" type="ORF">QNA08_17525</name>
</gene>
<proteinExistence type="predicted"/>
<evidence type="ECO:0000256" key="1">
    <source>
        <dbReference type="SAM" id="SignalP"/>
    </source>
</evidence>
<keyword evidence="3" id="KW-1185">Reference proteome</keyword>
<feature type="signal peptide" evidence="1">
    <location>
        <begin position="1"/>
        <end position="17"/>
    </location>
</feature>